<proteinExistence type="predicted"/>
<dbReference type="EMBL" id="NIVC01002646">
    <property type="protein sequence ID" value="PAA56262.1"/>
    <property type="molecule type" value="Genomic_DNA"/>
</dbReference>
<protein>
    <submittedName>
        <fullName evidence="2">Uncharacterized protein</fullName>
    </submittedName>
</protein>
<comment type="caution">
    <text evidence="2">The sequence shown here is derived from an EMBL/GenBank/DDBJ whole genome shotgun (WGS) entry which is preliminary data.</text>
</comment>
<evidence type="ECO:0000313" key="3">
    <source>
        <dbReference type="Proteomes" id="UP000215902"/>
    </source>
</evidence>
<dbReference type="AlphaFoldDB" id="A0A267E6F4"/>
<reference evidence="2 3" key="1">
    <citation type="submission" date="2017-06" db="EMBL/GenBank/DDBJ databases">
        <title>A platform for efficient transgenesis in Macrostomum lignano, a flatworm model organism for stem cell research.</title>
        <authorList>
            <person name="Berezikov E."/>
        </authorList>
    </citation>
    <scope>NUCLEOTIDE SEQUENCE [LARGE SCALE GENOMIC DNA]</scope>
    <source>
        <strain evidence="2">DV1</strain>
        <tissue evidence="2">Whole organism</tissue>
    </source>
</reference>
<feature type="chain" id="PRO_5012470191" evidence="1">
    <location>
        <begin position="27"/>
        <end position="93"/>
    </location>
</feature>
<keyword evidence="3" id="KW-1185">Reference proteome</keyword>
<accession>A0A267E6F4</accession>
<gene>
    <name evidence="2" type="ORF">BOX15_Mlig026862g3</name>
</gene>
<organism evidence="2 3">
    <name type="scientific">Macrostomum lignano</name>
    <dbReference type="NCBI Taxonomy" id="282301"/>
    <lineage>
        <taxon>Eukaryota</taxon>
        <taxon>Metazoa</taxon>
        <taxon>Spiralia</taxon>
        <taxon>Lophotrochozoa</taxon>
        <taxon>Platyhelminthes</taxon>
        <taxon>Rhabditophora</taxon>
        <taxon>Macrostomorpha</taxon>
        <taxon>Macrostomida</taxon>
        <taxon>Macrostomidae</taxon>
        <taxon>Macrostomum</taxon>
    </lineage>
</organism>
<dbReference type="Proteomes" id="UP000215902">
    <property type="component" value="Unassembled WGS sequence"/>
</dbReference>
<sequence length="93" mass="9691">MLISKLCHLKVLLALVALGPMTVADATPKNDAPRIYIDTYCMKLAGVNSLVCVVNSLFGCAASSSGDYNRVANCLAGRCGGSAELIVSCLKKP</sequence>
<evidence type="ECO:0000313" key="2">
    <source>
        <dbReference type="EMBL" id="PAA56262.1"/>
    </source>
</evidence>
<evidence type="ECO:0000256" key="1">
    <source>
        <dbReference type="SAM" id="SignalP"/>
    </source>
</evidence>
<feature type="signal peptide" evidence="1">
    <location>
        <begin position="1"/>
        <end position="26"/>
    </location>
</feature>
<name>A0A267E6F4_9PLAT</name>
<keyword evidence="1" id="KW-0732">Signal</keyword>